<name>A0A6N1X3R6_9BURK</name>
<evidence type="ECO:0000256" key="1">
    <source>
        <dbReference type="SAM" id="MobiDB-lite"/>
    </source>
</evidence>
<dbReference type="KEGG" id="aant:HUK68_08440"/>
<sequence length="59" mass="6648">MNKPTPPQSFPEDEDMDPVGKPYPEQEQKQEQVPQPPNDGDDPPHPPFSLENEPDIAPE</sequence>
<proteinExistence type="predicted"/>
<feature type="region of interest" description="Disordered" evidence="1">
    <location>
        <begin position="1"/>
        <end position="59"/>
    </location>
</feature>
<organism evidence="2 3">
    <name type="scientific">Comamonas antarctica</name>
    <dbReference type="NCBI Taxonomy" id="2743470"/>
    <lineage>
        <taxon>Bacteria</taxon>
        <taxon>Pseudomonadati</taxon>
        <taxon>Pseudomonadota</taxon>
        <taxon>Betaproteobacteria</taxon>
        <taxon>Burkholderiales</taxon>
        <taxon>Comamonadaceae</taxon>
        <taxon>Comamonas</taxon>
    </lineage>
</organism>
<dbReference type="Proteomes" id="UP000509579">
    <property type="component" value="Chromosome"/>
</dbReference>
<protein>
    <submittedName>
        <fullName evidence="2">Uncharacterized protein</fullName>
    </submittedName>
</protein>
<dbReference type="EMBL" id="CP054840">
    <property type="protein sequence ID" value="QKV52913.1"/>
    <property type="molecule type" value="Genomic_DNA"/>
</dbReference>
<dbReference type="RefSeq" id="WP_175503790.1">
    <property type="nucleotide sequence ID" value="NZ_CP054840.1"/>
</dbReference>
<accession>A0A6N1X3R6</accession>
<dbReference type="AlphaFoldDB" id="A0A6N1X3R6"/>
<reference evidence="2 3" key="1">
    <citation type="submission" date="2020-06" db="EMBL/GenBank/DDBJ databases">
        <title>Acidovorax antarctica sp. nov., isolated from Corinth ice sheet soil, Antarctic Fields Peninsula.</title>
        <authorList>
            <person name="Xu Q."/>
            <person name="Peng F."/>
        </authorList>
    </citation>
    <scope>NUCLEOTIDE SEQUENCE [LARGE SCALE GENOMIC DNA]</scope>
    <source>
        <strain evidence="2 3">16-35-5</strain>
    </source>
</reference>
<evidence type="ECO:0000313" key="2">
    <source>
        <dbReference type="EMBL" id="QKV52913.1"/>
    </source>
</evidence>
<keyword evidence="3" id="KW-1185">Reference proteome</keyword>
<gene>
    <name evidence="2" type="ORF">HUK68_08440</name>
</gene>
<evidence type="ECO:0000313" key="3">
    <source>
        <dbReference type="Proteomes" id="UP000509579"/>
    </source>
</evidence>